<comment type="subcellular location">
    <subcellularLocation>
        <location evidence="1">Cell envelope</location>
    </subcellularLocation>
</comment>
<evidence type="ECO:0000313" key="4">
    <source>
        <dbReference type="EMBL" id="OEG09022.1"/>
    </source>
</evidence>
<dbReference type="Pfam" id="PF09479">
    <property type="entry name" value="Flg_new"/>
    <property type="match status" value="3"/>
</dbReference>
<sequence>MKNRPKFIAFLFLLVLSLSFAISSFAQNNEKNQNFEMKATKNEQLDRLFRNSYDVFKDLRNDLGVYRDSILLEPGENYHPSSVAATGVGLMSLTIADKKNWEENAVEKARKTVATMTDQTAGFHADRTSNGFYRHFINMETGVQEWNSEYSTIDTAIFLVGAMFAEKYFNDAALSESVAKLYHSIDFEAAIADIDTGGIYLTMNEDGTGGSNSITLPYNEYIIVAWLAYNQNISNPESKAVKFWQNHYATPDKLLNKQFADVSLLTDHPDHYLSSFTLLFPYYMVNMFSESNEYNVYIENGYKADKLWSEGTKKTASYEWGNGPGASPEGYGYHADAINNNELITISPHIIAGFLPVNPSGTQDLLDLYANKKGIYRLQSDSSKEILWRYSVVDPAWKANSIQGIDYSTFIFGLATLDDDIGLTFFQDNNNFFTKVDFDLNGGTGEIPPAQHLTVGDTLQEPTTKPTRPDYTFAGWSRTVDGSAGAWNFSEGMTPTQDLTLYAQWEMDKHTVTFDLNGGTSEVPPIQSVGVGVNIETPTPDPTRLGYTFAGWSTNIAGSEKVWNFSMDVMPDKDLTLYAQWRINTYTVTFDLNGGGSPVPAEQNIAFGSKVMEPTPAPTRSGHTFIGWYDAEDNVWDFRKMSMPDSDIKLYAHWKKLGLDNITTDNGNVLKKENIPTTKSNTLPKTGEKVEFVGICGLLLVSSLVVVIYKKNM</sequence>
<name>A0A1E5G8K5_9ENTE</name>
<dbReference type="NCBIfam" id="TIGR02543">
    <property type="entry name" value="List_Bact_rpt"/>
    <property type="match status" value="3"/>
</dbReference>
<protein>
    <recommendedName>
        <fullName evidence="6">Gram-positive cocci surface proteins LPxTG domain-containing protein</fullName>
    </recommendedName>
</protein>
<dbReference type="Proteomes" id="UP000094068">
    <property type="component" value="Unassembled WGS sequence"/>
</dbReference>
<feature type="signal peptide" evidence="3">
    <location>
        <begin position="1"/>
        <end position="26"/>
    </location>
</feature>
<reference evidence="5" key="1">
    <citation type="submission" date="2016-09" db="EMBL/GenBank/DDBJ databases">
        <authorList>
            <person name="Gulvik C.A."/>
        </authorList>
    </citation>
    <scope>NUCLEOTIDE SEQUENCE [LARGE SCALE GENOMIC DNA]</scope>
    <source>
        <strain evidence="5">DSM 23328</strain>
    </source>
</reference>
<evidence type="ECO:0000313" key="5">
    <source>
        <dbReference type="Proteomes" id="UP000094068"/>
    </source>
</evidence>
<accession>A0A1E5G8K5</accession>
<dbReference type="AlphaFoldDB" id="A0A1E5G8K5"/>
<gene>
    <name evidence="4" type="ORF">BCR21_15720</name>
</gene>
<evidence type="ECO:0000256" key="3">
    <source>
        <dbReference type="SAM" id="SignalP"/>
    </source>
</evidence>
<keyword evidence="2" id="KW-1133">Transmembrane helix</keyword>
<feature type="chain" id="PRO_5009177147" description="Gram-positive cocci surface proteins LPxTG domain-containing protein" evidence="3">
    <location>
        <begin position="27"/>
        <end position="713"/>
    </location>
</feature>
<dbReference type="GO" id="GO:0030313">
    <property type="term" value="C:cell envelope"/>
    <property type="evidence" value="ECO:0007669"/>
    <property type="project" value="UniProtKB-SubCell"/>
</dbReference>
<proteinExistence type="predicted"/>
<dbReference type="InterPro" id="IPR042229">
    <property type="entry name" value="Listeria/Bacterioides_rpt_sf"/>
</dbReference>
<dbReference type="EMBL" id="MIJZ01000017">
    <property type="protein sequence ID" value="OEG09022.1"/>
    <property type="molecule type" value="Genomic_DNA"/>
</dbReference>
<evidence type="ECO:0000256" key="1">
    <source>
        <dbReference type="ARBA" id="ARBA00004196"/>
    </source>
</evidence>
<evidence type="ECO:0000256" key="2">
    <source>
        <dbReference type="SAM" id="Phobius"/>
    </source>
</evidence>
<dbReference type="RefSeq" id="WP_069647482.1">
    <property type="nucleotide sequence ID" value="NZ_MIJZ01000017.1"/>
</dbReference>
<keyword evidence="2" id="KW-0812">Transmembrane</keyword>
<feature type="transmembrane region" description="Helical" evidence="2">
    <location>
        <begin position="692"/>
        <end position="709"/>
    </location>
</feature>
<keyword evidence="2" id="KW-0472">Membrane</keyword>
<comment type="caution">
    <text evidence="4">The sequence shown here is derived from an EMBL/GenBank/DDBJ whole genome shotgun (WGS) entry which is preliminary data.</text>
</comment>
<organism evidence="4 5">
    <name type="scientific">Enterococcus ureasiticus</name>
    <dbReference type="NCBI Taxonomy" id="903984"/>
    <lineage>
        <taxon>Bacteria</taxon>
        <taxon>Bacillati</taxon>
        <taxon>Bacillota</taxon>
        <taxon>Bacilli</taxon>
        <taxon>Lactobacillales</taxon>
        <taxon>Enterococcaceae</taxon>
        <taxon>Enterococcus</taxon>
    </lineage>
</organism>
<dbReference type="InterPro" id="IPR013378">
    <property type="entry name" value="InlB-like_B-rpt"/>
</dbReference>
<keyword evidence="3" id="KW-0732">Signal</keyword>
<keyword evidence="5" id="KW-1185">Reference proteome</keyword>
<dbReference type="Gene3D" id="1.50.10.140">
    <property type="match status" value="1"/>
</dbReference>
<evidence type="ECO:0008006" key="6">
    <source>
        <dbReference type="Google" id="ProtNLM"/>
    </source>
</evidence>
<dbReference type="Gene3D" id="2.60.40.4270">
    <property type="entry name" value="Listeria-Bacteroides repeat domain"/>
    <property type="match status" value="3"/>
</dbReference>